<protein>
    <submittedName>
        <fullName evidence="2">TlpA family protein disulfide reductase</fullName>
    </submittedName>
</protein>
<dbReference type="Pfam" id="PF08534">
    <property type="entry name" value="Redoxin"/>
    <property type="match status" value="1"/>
</dbReference>
<proteinExistence type="predicted"/>
<dbReference type="InterPro" id="IPR050553">
    <property type="entry name" value="Thioredoxin_ResA/DsbE_sf"/>
</dbReference>
<dbReference type="CDD" id="cd02966">
    <property type="entry name" value="TlpA_like_family"/>
    <property type="match status" value="1"/>
</dbReference>
<keyword evidence="3" id="KW-1185">Reference proteome</keyword>
<evidence type="ECO:0000313" key="2">
    <source>
        <dbReference type="EMBL" id="MBM3116454.1"/>
    </source>
</evidence>
<dbReference type="RefSeq" id="WP_203538700.1">
    <property type="nucleotide sequence ID" value="NZ_JAESND010000005.1"/>
</dbReference>
<evidence type="ECO:0000259" key="1">
    <source>
        <dbReference type="PROSITE" id="PS51352"/>
    </source>
</evidence>
<accession>A0ABS2BLG2</accession>
<gene>
    <name evidence="2" type="ORF">JMJ54_11485</name>
</gene>
<dbReference type="PANTHER" id="PTHR42852:SF18">
    <property type="entry name" value="CHROMOSOME UNDETERMINED SCAFFOLD_47, WHOLE GENOME SHOTGUN SEQUENCE"/>
    <property type="match status" value="1"/>
</dbReference>
<name>A0ABS2BLG2_9NEIS</name>
<dbReference type="SUPFAM" id="SSF52833">
    <property type="entry name" value="Thioredoxin-like"/>
    <property type="match status" value="1"/>
</dbReference>
<sequence>MKTRYLGAIAVLLALLAVGFFISGKKSAPDVSFTTLEGKEHSLSYLKGQVLLVNFWATSCSGCMQEMPELIKLQQKYGDKGYKTLAIAMNYDVPEYIENYRQRTALPFIVSHDKDGSLAKAFGDVALTPTSFLLDKNGKIVKQYVGIPNMEELNSLILKSLND</sequence>
<reference evidence="2 3" key="1">
    <citation type="submission" date="2021-01" db="EMBL/GenBank/DDBJ databases">
        <title>Draft Genome Sequence and Polyhydroxyalkanoate Biosynthetic Potential of Jeongeupia naejangsanensis Type Strain DSM 24253.</title>
        <authorList>
            <person name="Turrini P."/>
            <person name="Artuso I."/>
            <person name="Lugli G.A."/>
            <person name="Frangipani E."/>
            <person name="Ventura M."/>
            <person name="Visca P."/>
        </authorList>
    </citation>
    <scope>NUCLEOTIDE SEQUENCE [LARGE SCALE GENOMIC DNA]</scope>
    <source>
        <strain evidence="2 3">DSM 24253</strain>
    </source>
</reference>
<dbReference type="Proteomes" id="UP000809431">
    <property type="component" value="Unassembled WGS sequence"/>
</dbReference>
<dbReference type="PROSITE" id="PS51352">
    <property type="entry name" value="THIOREDOXIN_2"/>
    <property type="match status" value="1"/>
</dbReference>
<dbReference type="PANTHER" id="PTHR42852">
    <property type="entry name" value="THIOL:DISULFIDE INTERCHANGE PROTEIN DSBE"/>
    <property type="match status" value="1"/>
</dbReference>
<organism evidence="2 3">
    <name type="scientific">Jeongeupia naejangsanensis</name>
    <dbReference type="NCBI Taxonomy" id="613195"/>
    <lineage>
        <taxon>Bacteria</taxon>
        <taxon>Pseudomonadati</taxon>
        <taxon>Pseudomonadota</taxon>
        <taxon>Betaproteobacteria</taxon>
        <taxon>Neisseriales</taxon>
        <taxon>Chitinibacteraceae</taxon>
        <taxon>Jeongeupia</taxon>
    </lineage>
</organism>
<dbReference type="Gene3D" id="3.40.30.10">
    <property type="entry name" value="Glutaredoxin"/>
    <property type="match status" value="1"/>
</dbReference>
<comment type="caution">
    <text evidence="2">The sequence shown here is derived from an EMBL/GenBank/DDBJ whole genome shotgun (WGS) entry which is preliminary data.</text>
</comment>
<evidence type="ECO:0000313" key="3">
    <source>
        <dbReference type="Proteomes" id="UP000809431"/>
    </source>
</evidence>
<dbReference type="InterPro" id="IPR013766">
    <property type="entry name" value="Thioredoxin_domain"/>
</dbReference>
<dbReference type="InterPro" id="IPR013740">
    <property type="entry name" value="Redoxin"/>
</dbReference>
<dbReference type="EMBL" id="JAESND010000005">
    <property type="protein sequence ID" value="MBM3116454.1"/>
    <property type="molecule type" value="Genomic_DNA"/>
</dbReference>
<feature type="domain" description="Thioredoxin" evidence="1">
    <location>
        <begin position="22"/>
        <end position="162"/>
    </location>
</feature>
<dbReference type="InterPro" id="IPR036249">
    <property type="entry name" value="Thioredoxin-like_sf"/>
</dbReference>